<protein>
    <submittedName>
        <fullName evidence="2">Type IV secretory pathway VirB2 component (Pilin)</fullName>
    </submittedName>
</protein>
<name>A0A839V727_9PROT</name>
<feature type="transmembrane region" description="Helical" evidence="1">
    <location>
        <begin position="100"/>
        <end position="118"/>
    </location>
</feature>
<proteinExistence type="predicted"/>
<accession>A0A839V727</accession>
<comment type="caution">
    <text evidence="2">The sequence shown here is derived from an EMBL/GenBank/DDBJ whole genome shotgun (WGS) entry which is preliminary data.</text>
</comment>
<dbReference type="EMBL" id="JACHXV010000022">
    <property type="protein sequence ID" value="MBB3175241.1"/>
    <property type="molecule type" value="Genomic_DNA"/>
</dbReference>
<sequence length="124" mass="12727">MKDISMNANASLVHHAAVQLRLYSGLRLAGRKSRRLAVALLASLTPIAAQAQTVSGGADPTTMIKNVCTFILGPFGQTLAVLGIIGIGLAWMFGRVSMSIIAGVIGGIVVMFGAAYLGQTLTGG</sequence>
<dbReference type="AlphaFoldDB" id="A0A839V727"/>
<evidence type="ECO:0000256" key="1">
    <source>
        <dbReference type="SAM" id="Phobius"/>
    </source>
</evidence>
<reference evidence="2 3" key="1">
    <citation type="submission" date="2020-08" db="EMBL/GenBank/DDBJ databases">
        <title>Genomic Encyclopedia of Type Strains, Phase III (KMG-III): the genomes of soil and plant-associated and newly described type strains.</title>
        <authorList>
            <person name="Whitman W."/>
        </authorList>
    </citation>
    <scope>NUCLEOTIDE SEQUENCE [LARGE SCALE GENOMIC DNA]</scope>
    <source>
        <strain evidence="2 3">CECT 8088</strain>
    </source>
</reference>
<organism evidence="2 3">
    <name type="scientific">Endobacter medicaginis</name>
    <dbReference type="NCBI Taxonomy" id="1181271"/>
    <lineage>
        <taxon>Bacteria</taxon>
        <taxon>Pseudomonadati</taxon>
        <taxon>Pseudomonadota</taxon>
        <taxon>Alphaproteobacteria</taxon>
        <taxon>Acetobacterales</taxon>
        <taxon>Acetobacteraceae</taxon>
        <taxon>Endobacter</taxon>
    </lineage>
</organism>
<evidence type="ECO:0000313" key="3">
    <source>
        <dbReference type="Proteomes" id="UP000557688"/>
    </source>
</evidence>
<keyword evidence="1" id="KW-1133">Transmembrane helix</keyword>
<dbReference type="InterPro" id="IPR007039">
    <property type="entry name" value="TrbC/VirB2"/>
</dbReference>
<dbReference type="Proteomes" id="UP000557688">
    <property type="component" value="Unassembled WGS sequence"/>
</dbReference>
<dbReference type="RefSeq" id="WP_218061883.1">
    <property type="nucleotide sequence ID" value="NZ_JABXXQ010000007.1"/>
</dbReference>
<keyword evidence="1" id="KW-0472">Membrane</keyword>
<evidence type="ECO:0000313" key="2">
    <source>
        <dbReference type="EMBL" id="MBB3175241.1"/>
    </source>
</evidence>
<gene>
    <name evidence="2" type="ORF">FHR90_003095</name>
</gene>
<feature type="transmembrane region" description="Helical" evidence="1">
    <location>
        <begin position="75"/>
        <end position="93"/>
    </location>
</feature>
<dbReference type="NCBIfam" id="NF010431">
    <property type="entry name" value="PRK13857.1"/>
    <property type="match status" value="1"/>
</dbReference>
<keyword evidence="3" id="KW-1185">Reference proteome</keyword>
<keyword evidence="1" id="KW-0812">Transmembrane</keyword>
<dbReference type="Pfam" id="PF04956">
    <property type="entry name" value="TrbC"/>
    <property type="match status" value="1"/>
</dbReference>